<gene>
    <name evidence="1" type="ORF">JD82_03674</name>
</gene>
<proteinExistence type="predicted"/>
<sequence length="164" mass="17874">MTGGWGDYALVEVADARAVAAGPGPVTLQHDGREYLRVGDTGWYMTVCWCAGPGHVVRVWDEPQWHTVRTRVWRGDAVGSGRAWRTEADQDLIDDGVNGFLAEAGLPPRPRGYVWFLAAPQTGSWTSLWRLIAENERAIPSRAPTAGEAAAAIDSAVRRLYTVG</sequence>
<accession>A0A660CL84</accession>
<dbReference type="EMBL" id="VLJV01000001">
    <property type="protein sequence ID" value="TWH21805.1"/>
    <property type="molecule type" value="Genomic_DNA"/>
</dbReference>
<protein>
    <submittedName>
        <fullName evidence="1">Uncharacterized protein</fullName>
    </submittedName>
</protein>
<dbReference type="Pfam" id="PF19381">
    <property type="entry name" value="DUF5956"/>
    <property type="match status" value="1"/>
</dbReference>
<keyword evidence="2" id="KW-1185">Reference proteome</keyword>
<dbReference type="RefSeq" id="WP_030530103.1">
    <property type="nucleotide sequence ID" value="NZ_JOIJ01000001.1"/>
</dbReference>
<organism evidence="1 2">
    <name type="scientific">Prauserella rugosa</name>
    <dbReference type="NCBI Taxonomy" id="43354"/>
    <lineage>
        <taxon>Bacteria</taxon>
        <taxon>Bacillati</taxon>
        <taxon>Actinomycetota</taxon>
        <taxon>Actinomycetes</taxon>
        <taxon>Pseudonocardiales</taxon>
        <taxon>Pseudonocardiaceae</taxon>
        <taxon>Prauserella</taxon>
    </lineage>
</organism>
<comment type="caution">
    <text evidence="1">The sequence shown here is derived from an EMBL/GenBank/DDBJ whole genome shotgun (WGS) entry which is preliminary data.</text>
</comment>
<dbReference type="Proteomes" id="UP000317303">
    <property type="component" value="Unassembled WGS sequence"/>
</dbReference>
<dbReference type="AlphaFoldDB" id="A0A660CL84"/>
<reference evidence="1 2" key="1">
    <citation type="submission" date="2019-07" db="EMBL/GenBank/DDBJ databases">
        <title>R&amp;d 2014.</title>
        <authorList>
            <person name="Klenk H.-P."/>
        </authorList>
    </citation>
    <scope>NUCLEOTIDE SEQUENCE [LARGE SCALE GENOMIC DNA]</scope>
    <source>
        <strain evidence="1 2">DSM 43194</strain>
    </source>
</reference>
<dbReference type="InterPro" id="IPR046000">
    <property type="entry name" value="DUF5956"/>
</dbReference>
<evidence type="ECO:0000313" key="1">
    <source>
        <dbReference type="EMBL" id="TWH21805.1"/>
    </source>
</evidence>
<dbReference type="OrthoDB" id="4476365at2"/>
<name>A0A660CL84_9PSEU</name>
<evidence type="ECO:0000313" key="2">
    <source>
        <dbReference type="Proteomes" id="UP000317303"/>
    </source>
</evidence>